<keyword evidence="3" id="KW-1185">Reference proteome</keyword>
<sequence>MPHLTLRDVPEELHGWLKQQALAHRRSLNQEVITQLDALRQKPATEADPAARLARIRQIAQRSASLPVQDARSEADILGLSAEGIPQA</sequence>
<name>A0ABV2CSI8_9RHOO</name>
<reference evidence="2 3" key="1">
    <citation type="submission" date="2024-07" db="EMBL/GenBank/DDBJ databases">
        <title>Uliginosibacterium paludis KCTC:42655.</title>
        <authorList>
            <person name="Kim M.K."/>
        </authorList>
    </citation>
    <scope>NUCLEOTIDE SEQUENCE [LARGE SCALE GENOMIC DNA]</scope>
    <source>
        <strain evidence="2 3">KCTC 42655</strain>
    </source>
</reference>
<dbReference type="SUPFAM" id="SSF47598">
    <property type="entry name" value="Ribbon-helix-helix"/>
    <property type="match status" value="1"/>
</dbReference>
<protein>
    <submittedName>
        <fullName evidence="2">Arc family DNA-binding protein</fullName>
    </submittedName>
</protein>
<evidence type="ECO:0000313" key="2">
    <source>
        <dbReference type="EMBL" id="MET1490865.1"/>
    </source>
</evidence>
<organism evidence="2 3">
    <name type="scientific">Uliginosibacterium paludis</name>
    <dbReference type="NCBI Taxonomy" id="1615952"/>
    <lineage>
        <taxon>Bacteria</taxon>
        <taxon>Pseudomonadati</taxon>
        <taxon>Pseudomonadota</taxon>
        <taxon>Betaproteobacteria</taxon>
        <taxon>Rhodocyclales</taxon>
        <taxon>Zoogloeaceae</taxon>
        <taxon>Uliginosibacterium</taxon>
    </lineage>
</organism>
<evidence type="ECO:0000313" key="3">
    <source>
        <dbReference type="Proteomes" id="UP001548590"/>
    </source>
</evidence>
<dbReference type="Gene3D" id="1.10.1220.10">
    <property type="entry name" value="Met repressor-like"/>
    <property type="match status" value="1"/>
</dbReference>
<dbReference type="GO" id="GO:0003677">
    <property type="term" value="F:DNA binding"/>
    <property type="evidence" value="ECO:0007669"/>
    <property type="project" value="UniProtKB-KW"/>
</dbReference>
<dbReference type="InterPro" id="IPR010985">
    <property type="entry name" value="Ribbon_hlx_hlx"/>
</dbReference>
<accession>A0ABV2CSI8</accession>
<evidence type="ECO:0000259" key="1">
    <source>
        <dbReference type="Pfam" id="PF22513"/>
    </source>
</evidence>
<comment type="caution">
    <text evidence="2">The sequence shown here is derived from an EMBL/GenBank/DDBJ whole genome shotgun (WGS) entry which is preliminary data.</text>
</comment>
<dbReference type="EMBL" id="JBEWLZ010000007">
    <property type="protein sequence ID" value="MET1490865.1"/>
    <property type="molecule type" value="Genomic_DNA"/>
</dbReference>
<feature type="domain" description="Antitoxin FitA-like ribbon-helix-helix" evidence="1">
    <location>
        <begin position="2"/>
        <end position="37"/>
    </location>
</feature>
<dbReference type="Proteomes" id="UP001548590">
    <property type="component" value="Unassembled WGS sequence"/>
</dbReference>
<dbReference type="Pfam" id="PF22513">
    <property type="entry name" value="FitA-like_RHH"/>
    <property type="match status" value="1"/>
</dbReference>
<dbReference type="RefSeq" id="WP_345925741.1">
    <property type="nucleotide sequence ID" value="NZ_JBDIVF010000002.1"/>
</dbReference>
<gene>
    <name evidence="2" type="ORF">ABVT11_13590</name>
</gene>
<dbReference type="InterPro" id="IPR053853">
    <property type="entry name" value="FitA-like_RHH"/>
</dbReference>
<keyword evidence="2" id="KW-0238">DNA-binding</keyword>
<dbReference type="InterPro" id="IPR013321">
    <property type="entry name" value="Arc_rbn_hlx_hlx"/>
</dbReference>
<proteinExistence type="predicted"/>